<keyword evidence="3" id="KW-1185">Reference proteome</keyword>
<dbReference type="Proteomes" id="UP000799439">
    <property type="component" value="Unassembled WGS sequence"/>
</dbReference>
<organism evidence="2 3">
    <name type="scientific">Myriangium duriaei CBS 260.36</name>
    <dbReference type="NCBI Taxonomy" id="1168546"/>
    <lineage>
        <taxon>Eukaryota</taxon>
        <taxon>Fungi</taxon>
        <taxon>Dikarya</taxon>
        <taxon>Ascomycota</taxon>
        <taxon>Pezizomycotina</taxon>
        <taxon>Dothideomycetes</taxon>
        <taxon>Dothideomycetidae</taxon>
        <taxon>Myriangiales</taxon>
        <taxon>Myriangiaceae</taxon>
        <taxon>Myriangium</taxon>
    </lineage>
</organism>
<gene>
    <name evidence="2" type="ORF">K461DRAFT_293973</name>
</gene>
<accession>A0A9P4J4K2</accession>
<protein>
    <submittedName>
        <fullName evidence="2">Uncharacterized protein</fullName>
    </submittedName>
</protein>
<dbReference type="AlphaFoldDB" id="A0A9P4J4K2"/>
<evidence type="ECO:0000256" key="1">
    <source>
        <dbReference type="SAM" id="MobiDB-lite"/>
    </source>
</evidence>
<sequence length="601" mass="69288">MAADNDSKPLVWQSKALEHHCPICKRPGTHPRARDCIDQQHVEPCENFHQTLFRKGTSGKCYTCKKEWDLHTNHHRAILDIILSIVKSTEAEEIRARLPKHNGRTHIPTKITSKVKAKSGMKSPLTVWVLHEMLHPSAQTEQQQIAVPSKRIMDVLTALSFWVGQNLSHNTNFHSLYEHIKADLEIESSRIQRRNQMRDGYHLYFSGRTFQEHLQTLTPKDLGDSVAENSRTSAGDRANKPGPSSRRIEVLEAGAIETLKANTTLPDGTQKASVASLSAEASDIDVAGLILDDNSGSENRVEPRRNTTEDAALCAEDFQPGLDDDDDEDVAADPASSTPQKGTKNSRKKRRQKENRARRKEENQILAARREVEAFDILMRRREMEHITCYLSIDEYKKMDQLRNDFFSLTYGELVERFSSVSPKFLDMPLFFGQLMDPEHNPAHAKKLADIREQAAKSTSGKELHFWYALIAIDGWLCLWHIDEQARRLSEDRDKYKRFLEGMSLIFDAYYCWHHGQNLPQFRDARFEFGRYRYRAPEDHWWFRIQTSGHSLTRLGQDDACNCSIAFLRRRIETARIALEFQEIVGKLERPVQAVRWAMLW</sequence>
<feature type="compositionally biased region" description="Basic and acidic residues" evidence="1">
    <location>
        <begin position="299"/>
        <end position="308"/>
    </location>
</feature>
<feature type="region of interest" description="Disordered" evidence="1">
    <location>
        <begin position="293"/>
        <end position="312"/>
    </location>
</feature>
<name>A0A9P4J4K2_9PEZI</name>
<proteinExistence type="predicted"/>
<evidence type="ECO:0000313" key="2">
    <source>
        <dbReference type="EMBL" id="KAF2152298.1"/>
    </source>
</evidence>
<reference evidence="2" key="1">
    <citation type="journal article" date="2020" name="Stud. Mycol.">
        <title>101 Dothideomycetes genomes: a test case for predicting lifestyles and emergence of pathogens.</title>
        <authorList>
            <person name="Haridas S."/>
            <person name="Albert R."/>
            <person name="Binder M."/>
            <person name="Bloem J."/>
            <person name="Labutti K."/>
            <person name="Salamov A."/>
            <person name="Andreopoulos B."/>
            <person name="Baker S."/>
            <person name="Barry K."/>
            <person name="Bills G."/>
            <person name="Bluhm B."/>
            <person name="Cannon C."/>
            <person name="Castanera R."/>
            <person name="Culley D."/>
            <person name="Daum C."/>
            <person name="Ezra D."/>
            <person name="Gonzalez J."/>
            <person name="Henrissat B."/>
            <person name="Kuo A."/>
            <person name="Liang C."/>
            <person name="Lipzen A."/>
            <person name="Lutzoni F."/>
            <person name="Magnuson J."/>
            <person name="Mondo S."/>
            <person name="Nolan M."/>
            <person name="Ohm R."/>
            <person name="Pangilinan J."/>
            <person name="Park H.-J."/>
            <person name="Ramirez L."/>
            <person name="Alfaro M."/>
            <person name="Sun H."/>
            <person name="Tritt A."/>
            <person name="Yoshinaga Y."/>
            <person name="Zwiers L.-H."/>
            <person name="Turgeon B."/>
            <person name="Goodwin S."/>
            <person name="Spatafora J."/>
            <person name="Crous P."/>
            <person name="Grigoriev I."/>
        </authorList>
    </citation>
    <scope>NUCLEOTIDE SEQUENCE</scope>
    <source>
        <strain evidence="2">CBS 260.36</strain>
    </source>
</reference>
<evidence type="ECO:0000313" key="3">
    <source>
        <dbReference type="Proteomes" id="UP000799439"/>
    </source>
</evidence>
<feature type="region of interest" description="Disordered" evidence="1">
    <location>
        <begin position="318"/>
        <end position="362"/>
    </location>
</feature>
<feature type="region of interest" description="Disordered" evidence="1">
    <location>
        <begin position="218"/>
        <end position="245"/>
    </location>
</feature>
<dbReference type="EMBL" id="ML996086">
    <property type="protein sequence ID" value="KAF2152298.1"/>
    <property type="molecule type" value="Genomic_DNA"/>
</dbReference>
<comment type="caution">
    <text evidence="2">The sequence shown here is derived from an EMBL/GenBank/DDBJ whole genome shotgun (WGS) entry which is preliminary data.</text>
</comment>
<feature type="compositionally biased region" description="Acidic residues" evidence="1">
    <location>
        <begin position="322"/>
        <end position="331"/>
    </location>
</feature>
<feature type="compositionally biased region" description="Basic residues" evidence="1">
    <location>
        <begin position="344"/>
        <end position="358"/>
    </location>
</feature>